<comment type="function">
    <text evidence="4">Plays an essential role in the assembly of succinate dehydrogenase (SDH), an enzyme complex (also referred to as respiratory complex II) that is a component of both the tricarboxylic acid (TCA) cycle and the mitochondrial electron transport chain, and which couples the oxidation of succinate to fumarate with the reduction of ubiquinone (coenzyme Q) to ubiquinol. Required for flavinylation (covalent attachment of FAD) of the flavoprotein subunit of the SDH catalytic dimer.</text>
</comment>
<reference evidence="5 6" key="1">
    <citation type="journal article" date="2021" name="BMC Biol.">
        <title>Horizontally acquired antibacterial genes associated with adaptive radiation of ladybird beetles.</title>
        <authorList>
            <person name="Li H.S."/>
            <person name="Tang X.F."/>
            <person name="Huang Y.H."/>
            <person name="Xu Z.Y."/>
            <person name="Chen M.L."/>
            <person name="Du X.Y."/>
            <person name="Qiu B.Y."/>
            <person name="Chen P.T."/>
            <person name="Zhang W."/>
            <person name="Slipinski A."/>
            <person name="Escalona H.E."/>
            <person name="Waterhouse R.M."/>
            <person name="Zwick A."/>
            <person name="Pang H."/>
        </authorList>
    </citation>
    <scope>NUCLEOTIDE SEQUENCE [LARGE SCALE GENOMIC DNA]</scope>
    <source>
        <strain evidence="5">SYSU2018</strain>
    </source>
</reference>
<dbReference type="InterPro" id="IPR036714">
    <property type="entry name" value="SDH_sf"/>
</dbReference>
<dbReference type="AlphaFoldDB" id="A0ABD2NDT5"/>
<accession>A0ABD2NDT5</accession>
<dbReference type="Gene3D" id="1.10.150.250">
    <property type="entry name" value="Flavinator of succinate dehydrogenase"/>
    <property type="match status" value="1"/>
</dbReference>
<dbReference type="PANTHER" id="PTHR12469:SF2">
    <property type="entry name" value="SUCCINATE DEHYDROGENASE ASSEMBLY FACTOR 2, MITOCHONDRIAL"/>
    <property type="match status" value="1"/>
</dbReference>
<evidence type="ECO:0000256" key="3">
    <source>
        <dbReference type="ARBA" id="ARBA00023186"/>
    </source>
</evidence>
<keyword evidence="3 4" id="KW-0143">Chaperone</keyword>
<dbReference type="EMBL" id="JABFTP020000103">
    <property type="protein sequence ID" value="KAL3276684.1"/>
    <property type="molecule type" value="Genomic_DNA"/>
</dbReference>
<comment type="subcellular location">
    <subcellularLocation>
        <location evidence="1 4">Mitochondrion matrix</location>
    </subcellularLocation>
</comment>
<organism evidence="5 6">
    <name type="scientific">Cryptolaemus montrouzieri</name>
    <dbReference type="NCBI Taxonomy" id="559131"/>
    <lineage>
        <taxon>Eukaryota</taxon>
        <taxon>Metazoa</taxon>
        <taxon>Ecdysozoa</taxon>
        <taxon>Arthropoda</taxon>
        <taxon>Hexapoda</taxon>
        <taxon>Insecta</taxon>
        <taxon>Pterygota</taxon>
        <taxon>Neoptera</taxon>
        <taxon>Endopterygota</taxon>
        <taxon>Coleoptera</taxon>
        <taxon>Polyphaga</taxon>
        <taxon>Cucujiformia</taxon>
        <taxon>Coccinelloidea</taxon>
        <taxon>Coccinellidae</taxon>
        <taxon>Scymninae</taxon>
        <taxon>Scymnini</taxon>
        <taxon>Cryptolaemus</taxon>
    </lineage>
</organism>
<keyword evidence="2 4" id="KW-0496">Mitochondrion</keyword>
<dbReference type="PANTHER" id="PTHR12469">
    <property type="entry name" value="PROTEIN EMI5 HOMOLOG, MITOCHONDRIAL"/>
    <property type="match status" value="1"/>
</dbReference>
<proteinExistence type="inferred from homology"/>
<evidence type="ECO:0000256" key="2">
    <source>
        <dbReference type="ARBA" id="ARBA00023128"/>
    </source>
</evidence>
<dbReference type="InterPro" id="IPR028882">
    <property type="entry name" value="SDHAF2"/>
</dbReference>
<dbReference type="GO" id="GO:0006121">
    <property type="term" value="P:mitochondrial electron transport, succinate to ubiquinone"/>
    <property type="evidence" value="ECO:0007669"/>
    <property type="project" value="UniProtKB-UniRule"/>
</dbReference>
<name>A0ABD2NDT5_9CUCU</name>
<sequence length="148" mass="17671">MNFLRVINSSRRQLHMTTLKYFSSEMNNEIMSSPKYPDLIIAKPRRRSDESFKEKKARLVYQSRKRGMLENDLLLSTFAAKYLGQFNETQLAEYDRLINEPSNDWDIYKWAVGAIDIPKDYDSDVFQLFKKHVENSQKETRFKQPDLY</sequence>
<keyword evidence="6" id="KW-1185">Reference proteome</keyword>
<dbReference type="Proteomes" id="UP001516400">
    <property type="component" value="Unassembled WGS sequence"/>
</dbReference>
<gene>
    <name evidence="5" type="ORF">HHI36_012054</name>
</gene>
<dbReference type="FunFam" id="1.10.150.250:FF:000002">
    <property type="entry name" value="Succinate dehydrogenase assembly factor 2, mitochondrial"/>
    <property type="match status" value="1"/>
</dbReference>
<dbReference type="Pfam" id="PF03937">
    <property type="entry name" value="Sdh5"/>
    <property type="match status" value="1"/>
</dbReference>
<dbReference type="HAMAP" id="MF_03057">
    <property type="entry name" value="SDHAF2"/>
    <property type="match status" value="1"/>
</dbReference>
<evidence type="ECO:0000313" key="5">
    <source>
        <dbReference type="EMBL" id="KAL3276684.1"/>
    </source>
</evidence>
<protein>
    <recommendedName>
        <fullName evidence="4">Succinate dehydrogenase assembly factor 2, mitochondrial</fullName>
        <shortName evidence="4">SDH assembly factor 2</shortName>
        <shortName evidence="4">SDHAF2</shortName>
    </recommendedName>
</protein>
<comment type="subunit">
    <text evidence="4">Interacts with the flavoprotein subunit within the SDH catalytic dimer.</text>
</comment>
<evidence type="ECO:0000313" key="6">
    <source>
        <dbReference type="Proteomes" id="UP001516400"/>
    </source>
</evidence>
<evidence type="ECO:0000256" key="4">
    <source>
        <dbReference type="HAMAP-Rule" id="MF_03057"/>
    </source>
</evidence>
<comment type="similarity">
    <text evidence="4">Belongs to the SDHAF2 family.</text>
</comment>
<dbReference type="SUPFAM" id="SSF109910">
    <property type="entry name" value="YgfY-like"/>
    <property type="match status" value="1"/>
</dbReference>
<dbReference type="GO" id="GO:0005759">
    <property type="term" value="C:mitochondrial matrix"/>
    <property type="evidence" value="ECO:0007669"/>
    <property type="project" value="UniProtKB-SubCell"/>
</dbReference>
<dbReference type="InterPro" id="IPR005631">
    <property type="entry name" value="SDH"/>
</dbReference>
<evidence type="ECO:0000256" key="1">
    <source>
        <dbReference type="ARBA" id="ARBA00004305"/>
    </source>
</evidence>
<comment type="caution">
    <text evidence="5">The sequence shown here is derived from an EMBL/GenBank/DDBJ whole genome shotgun (WGS) entry which is preliminary data.</text>
</comment>